<comment type="caution">
    <text evidence="2">The sequence shown here is derived from an EMBL/GenBank/DDBJ whole genome shotgun (WGS) entry which is preliminary data.</text>
</comment>
<accession>A0A553PA38</accession>
<organism evidence="2 3">
    <name type="scientific">Tigriopus californicus</name>
    <name type="common">Marine copepod</name>
    <dbReference type="NCBI Taxonomy" id="6832"/>
    <lineage>
        <taxon>Eukaryota</taxon>
        <taxon>Metazoa</taxon>
        <taxon>Ecdysozoa</taxon>
        <taxon>Arthropoda</taxon>
        <taxon>Crustacea</taxon>
        <taxon>Multicrustacea</taxon>
        <taxon>Hexanauplia</taxon>
        <taxon>Copepoda</taxon>
        <taxon>Harpacticoida</taxon>
        <taxon>Harpacticidae</taxon>
        <taxon>Tigriopus</taxon>
    </lineage>
</organism>
<keyword evidence="3" id="KW-1185">Reference proteome</keyword>
<name>A0A553PA38_TIGCA</name>
<evidence type="ECO:0000313" key="2">
    <source>
        <dbReference type="EMBL" id="TRY74543.1"/>
    </source>
</evidence>
<dbReference type="EMBL" id="VCGU01000005">
    <property type="protein sequence ID" value="TRY74543.1"/>
    <property type="molecule type" value="Genomic_DNA"/>
</dbReference>
<dbReference type="Proteomes" id="UP000318571">
    <property type="component" value="Chromosome 2"/>
</dbReference>
<evidence type="ECO:0000313" key="3">
    <source>
        <dbReference type="Proteomes" id="UP000318571"/>
    </source>
</evidence>
<dbReference type="AlphaFoldDB" id="A0A553PA38"/>
<gene>
    <name evidence="2" type="ORF">TCAL_16824</name>
</gene>
<reference evidence="2 3" key="1">
    <citation type="journal article" date="2018" name="Nat. Ecol. Evol.">
        <title>Genomic signatures of mitonuclear coevolution across populations of Tigriopus californicus.</title>
        <authorList>
            <person name="Barreto F.S."/>
            <person name="Watson E.T."/>
            <person name="Lima T.G."/>
            <person name="Willett C.S."/>
            <person name="Edmands S."/>
            <person name="Li W."/>
            <person name="Burton R.S."/>
        </authorList>
    </citation>
    <scope>NUCLEOTIDE SEQUENCE [LARGE SCALE GENOMIC DNA]</scope>
    <source>
        <strain evidence="2 3">San Diego</strain>
    </source>
</reference>
<protein>
    <submittedName>
        <fullName evidence="2">Uncharacterized protein</fullName>
    </submittedName>
</protein>
<sequence length="81" mass="9353">MDGPDQSPSDREASPEPEGEEHHWPSDTPAPKKNYRRYDAGRKYRAVWQEIHPWVSRALPDEVIRGPMGQHACHFHPARSI</sequence>
<proteinExistence type="predicted"/>
<evidence type="ECO:0000256" key="1">
    <source>
        <dbReference type="SAM" id="MobiDB-lite"/>
    </source>
</evidence>
<feature type="region of interest" description="Disordered" evidence="1">
    <location>
        <begin position="1"/>
        <end position="36"/>
    </location>
</feature>
<feature type="compositionally biased region" description="Basic and acidic residues" evidence="1">
    <location>
        <begin position="8"/>
        <end position="25"/>
    </location>
</feature>